<evidence type="ECO:0000313" key="2">
    <source>
        <dbReference type="Proteomes" id="UP000001025"/>
    </source>
</evidence>
<sequence length="82" mass="9199">MLVVLGENDRCQHNERCDERKSSGPLLVKIRDERGTTGRQAEAKHRDISKTNAAAKHAMDTDTLSMRCSRKNSLPRSFTGQS</sequence>
<dbReference type="EMBL" id="BX294136">
    <property type="protein sequence ID" value="CAD72548.1"/>
    <property type="molecule type" value="Genomic_DNA"/>
</dbReference>
<dbReference type="AlphaFoldDB" id="Q7UW23"/>
<name>Q7UW23_RHOBA</name>
<gene>
    <name evidence="1" type="ordered locus">RB2314</name>
</gene>
<accession>Q7UW23</accession>
<dbReference type="STRING" id="243090.RB2314"/>
<dbReference type="Proteomes" id="UP000001025">
    <property type="component" value="Chromosome"/>
</dbReference>
<dbReference type="HOGENOM" id="CLU_2555979_0_0_0"/>
<keyword evidence="2" id="KW-1185">Reference proteome</keyword>
<dbReference type="EnsemblBacteria" id="CAD72548">
    <property type="protein sequence ID" value="CAD72548"/>
    <property type="gene ID" value="RB2314"/>
</dbReference>
<organism evidence="1 2">
    <name type="scientific">Rhodopirellula baltica (strain DSM 10527 / NCIMB 13988 / SH1)</name>
    <dbReference type="NCBI Taxonomy" id="243090"/>
    <lineage>
        <taxon>Bacteria</taxon>
        <taxon>Pseudomonadati</taxon>
        <taxon>Planctomycetota</taxon>
        <taxon>Planctomycetia</taxon>
        <taxon>Pirellulales</taxon>
        <taxon>Pirellulaceae</taxon>
        <taxon>Rhodopirellula</taxon>
    </lineage>
</organism>
<dbReference type="InParanoid" id="Q7UW23"/>
<dbReference type="KEGG" id="rba:RB2314"/>
<reference evidence="1 2" key="1">
    <citation type="journal article" date="2003" name="Proc. Natl. Acad. Sci. U.S.A.">
        <title>Complete genome sequence of the marine planctomycete Pirellula sp. strain 1.</title>
        <authorList>
            <person name="Gloeckner F.O."/>
            <person name="Kube M."/>
            <person name="Bauer M."/>
            <person name="Teeling H."/>
            <person name="Lombardot T."/>
            <person name="Ludwig W."/>
            <person name="Gade D."/>
            <person name="Beck A."/>
            <person name="Borzym K."/>
            <person name="Heitmann K."/>
            <person name="Rabus R."/>
            <person name="Schlesner H."/>
            <person name="Amann R."/>
            <person name="Reinhardt R."/>
        </authorList>
    </citation>
    <scope>NUCLEOTIDE SEQUENCE [LARGE SCALE GENOMIC DNA]</scope>
    <source>
        <strain evidence="2">DSM 10527 / NCIMB 13988 / SH1</strain>
    </source>
</reference>
<proteinExistence type="predicted"/>
<evidence type="ECO:0000313" key="1">
    <source>
        <dbReference type="EMBL" id="CAD72548.1"/>
    </source>
</evidence>
<protein>
    <submittedName>
        <fullName evidence="1">Uncharacterized protein</fullName>
    </submittedName>
</protein>